<dbReference type="Proteomes" id="UP001431313">
    <property type="component" value="Unassembled WGS sequence"/>
</dbReference>
<sequence>MSYDAGSGRPAMCPEPSVRAAKARLERTGVDPVESAGRWRHLLA</sequence>
<gene>
    <name evidence="1" type="ORF">NX801_13620</name>
</gene>
<protein>
    <submittedName>
        <fullName evidence="1">Uncharacterized protein</fullName>
    </submittedName>
</protein>
<reference evidence="1" key="1">
    <citation type="submission" date="2022-08" db="EMBL/GenBank/DDBJ databases">
        <authorList>
            <person name="Somphong A."/>
            <person name="Phongsopitanun W."/>
        </authorList>
    </citation>
    <scope>NUCLEOTIDE SEQUENCE</scope>
    <source>
        <strain evidence="1">LP05-1</strain>
    </source>
</reference>
<keyword evidence="2" id="KW-1185">Reference proteome</keyword>
<dbReference type="EMBL" id="JANUGQ010000010">
    <property type="protein sequence ID" value="MCS0636678.1"/>
    <property type="molecule type" value="Genomic_DNA"/>
</dbReference>
<dbReference type="RefSeq" id="WP_258787930.1">
    <property type="nucleotide sequence ID" value="NZ_JANUGQ010000010.1"/>
</dbReference>
<name>A0ABT2CH07_9ACTN</name>
<comment type="caution">
    <text evidence="1">The sequence shown here is derived from an EMBL/GenBank/DDBJ whole genome shotgun (WGS) entry which is preliminary data.</text>
</comment>
<organism evidence="1 2">
    <name type="scientific">Streptomyces pyxinae</name>
    <dbReference type="NCBI Taxonomy" id="2970734"/>
    <lineage>
        <taxon>Bacteria</taxon>
        <taxon>Bacillati</taxon>
        <taxon>Actinomycetota</taxon>
        <taxon>Actinomycetes</taxon>
        <taxon>Kitasatosporales</taxon>
        <taxon>Streptomycetaceae</taxon>
        <taxon>Streptomyces</taxon>
    </lineage>
</organism>
<accession>A0ABT2CH07</accession>
<evidence type="ECO:0000313" key="2">
    <source>
        <dbReference type="Proteomes" id="UP001431313"/>
    </source>
</evidence>
<evidence type="ECO:0000313" key="1">
    <source>
        <dbReference type="EMBL" id="MCS0636678.1"/>
    </source>
</evidence>
<proteinExistence type="predicted"/>